<evidence type="ECO:0000256" key="2">
    <source>
        <dbReference type="SAM" id="MobiDB-lite"/>
    </source>
</evidence>
<dbReference type="GO" id="GO:0016192">
    <property type="term" value="P:vesicle-mediated transport"/>
    <property type="evidence" value="ECO:0007669"/>
    <property type="project" value="InterPro"/>
</dbReference>
<dbReference type="AlphaFoldDB" id="A0A445DZH6"/>
<feature type="domain" description="Myosin-1-3 N-terminal SH3" evidence="3">
    <location>
        <begin position="136"/>
        <end position="179"/>
    </location>
</feature>
<gene>
    <name evidence="4" type="ORF">Ahy_A03g015048</name>
</gene>
<proteinExistence type="inferred from homology"/>
<dbReference type="Proteomes" id="UP000289738">
    <property type="component" value="Chromosome A03"/>
</dbReference>
<evidence type="ECO:0000313" key="5">
    <source>
        <dbReference type="Proteomes" id="UP000289738"/>
    </source>
</evidence>
<dbReference type="InterPro" id="IPR036961">
    <property type="entry name" value="Kinesin_motor_dom_sf"/>
</dbReference>
<evidence type="ECO:0000256" key="1">
    <source>
        <dbReference type="ARBA" id="ARBA00009884"/>
    </source>
</evidence>
<dbReference type="Gene3D" id="3.40.850.10">
    <property type="entry name" value="Kinesin motor domain"/>
    <property type="match status" value="1"/>
</dbReference>
<dbReference type="EMBL" id="SDMP01000003">
    <property type="protein sequence ID" value="RYR68557.1"/>
    <property type="molecule type" value="Genomic_DNA"/>
</dbReference>
<name>A0A445DZH6_ARAHY</name>
<feature type="region of interest" description="Disordered" evidence="2">
    <location>
        <begin position="398"/>
        <end position="426"/>
    </location>
</feature>
<comment type="caution">
    <text evidence="4">The sequence shown here is derived from an EMBL/GenBank/DDBJ whole genome shotgun (WGS) entry which is preliminary data.</text>
</comment>
<dbReference type="SUPFAM" id="SSF56815">
    <property type="entry name" value="Sec1/munc18-like (SM) proteins"/>
    <property type="match status" value="2"/>
</dbReference>
<keyword evidence="5" id="KW-1185">Reference proteome</keyword>
<dbReference type="InterPro" id="IPR027417">
    <property type="entry name" value="P-loop_NTPase"/>
</dbReference>
<dbReference type="Pfam" id="PF25369">
    <property type="entry name" value="SH3_VIII-1_N"/>
    <property type="match status" value="1"/>
</dbReference>
<reference evidence="4 5" key="1">
    <citation type="submission" date="2019-01" db="EMBL/GenBank/DDBJ databases">
        <title>Sequencing of cultivated peanut Arachis hypogaea provides insights into genome evolution and oil improvement.</title>
        <authorList>
            <person name="Chen X."/>
        </authorList>
    </citation>
    <scope>NUCLEOTIDE SEQUENCE [LARGE SCALE GENOMIC DNA]</scope>
    <source>
        <strain evidence="5">cv. Fuhuasheng</strain>
        <tissue evidence="4">Leaves</tissue>
    </source>
</reference>
<organism evidence="4 5">
    <name type="scientific">Arachis hypogaea</name>
    <name type="common">Peanut</name>
    <dbReference type="NCBI Taxonomy" id="3818"/>
    <lineage>
        <taxon>Eukaryota</taxon>
        <taxon>Viridiplantae</taxon>
        <taxon>Streptophyta</taxon>
        <taxon>Embryophyta</taxon>
        <taxon>Tracheophyta</taxon>
        <taxon>Spermatophyta</taxon>
        <taxon>Magnoliopsida</taxon>
        <taxon>eudicotyledons</taxon>
        <taxon>Gunneridae</taxon>
        <taxon>Pentapetalae</taxon>
        <taxon>rosids</taxon>
        <taxon>fabids</taxon>
        <taxon>Fabales</taxon>
        <taxon>Fabaceae</taxon>
        <taxon>Papilionoideae</taxon>
        <taxon>50 kb inversion clade</taxon>
        <taxon>dalbergioids sensu lato</taxon>
        <taxon>Dalbergieae</taxon>
        <taxon>Pterocarpus clade</taxon>
        <taxon>Arachis</taxon>
    </lineage>
</organism>
<dbReference type="PANTHER" id="PTHR11679">
    <property type="entry name" value="VESICLE PROTEIN SORTING-ASSOCIATED"/>
    <property type="match status" value="1"/>
</dbReference>
<dbReference type="InterPro" id="IPR057535">
    <property type="entry name" value="MYO1-3_N_SH3"/>
</dbReference>
<dbReference type="InterPro" id="IPR036045">
    <property type="entry name" value="Sec1-like_sf"/>
</dbReference>
<protein>
    <recommendedName>
        <fullName evidence="3">Myosin-1-3 N-terminal SH3 domain-containing protein</fullName>
    </recommendedName>
</protein>
<sequence>MENWCKKGRKFEIEMRLDMPPPIVVAVCRSERLLPPSVALKNFRLRAIGPLAGSSASFARVSPLSSVLGCSRLPSPVSARAVRVGCLSVSLESRLSHTASISWFVCLVAGGRSNSWGCLLLRRLPWVVADSPSTKVQCWLQLSNGNWELVKIITSSGTESVVSQPDGKVLMHDESLISANPDILDGVDDLMQLSYLNEPSVLYNLQYRYNQNMIYLVIFYVGVTAREYFFGLRISRTAPVWCLWNTNLNKIHNALNVRALCSPSEGNDMRILLNREKEKTMALVDVIISCTDSLKQVADWNSHSNPAGKFVVITSRLLSDAHRYILRCLSAHQVVRHCVIFTSISEAAHSVFPDSPLGPDAYREYESLLVQDYDELNKKSGAKPRQFGSKVQAKIKFEDGGRSKLSPSGEDVPHLEASSSGRDFLEQTPLDSTEDAVFKLDVSVHHFPMILCPLSPRVFVLPSEGLMAEAHLSSEHEDSIGPGFPPLSTGMLSDTDDVPPGATLTAHFLYHLAAKMDLKMEIFSLGDMSKTVGKILTDMSSLYDVGRRKRSAGLLLIDRTLDLLTPCCHGDSLFDRMFSSLPRRNRISNTQGKGSGLQLKLGSSYLQRAPLDAQIPLTKILNDEDWQINNFRLLESVEAFLCGWNSGDSDSQVTGLINLGQKIHEKESHSSAEILIGSFVSSETFRGTPFLEAILDRRTKDGGLLVKKWLQETLRRENITVNVKSRAGFVTKPELQAMIKALTGSQSSLLKNKAIIQIASATLFALEETNCTKWDAFSSAEKILSVSSGETSQSLAAQIGDLINKSALLGSQVNKGKSEMSKGLLSLQDAILLMIVGYILAGENFPSSSSEGPFSWQEERLLKDAVVDALLENPSVANLKFLDGIREELEKNVCKSKSEKDTEKLDIDDFDDEQWGEWGDEDVEDDSKNEQAYGDVQLKLELRDRVDNLFKFLHKLSNLKRKNIPLRDGSLTMEGNFSEDSYMGKGLLYKLLTRVLGKYDVPGLEYHSSTVGRLFKSGFGRFGLGQAKPSLADQNVILVFVIGGINGVEVREAQEALAESGRPDIELLVGGTTLLTPENMLDLLLGDSSFF</sequence>
<dbReference type="SUPFAM" id="SSF52540">
    <property type="entry name" value="P-loop containing nucleoside triphosphate hydrolases"/>
    <property type="match status" value="1"/>
</dbReference>
<dbReference type="InterPro" id="IPR027482">
    <property type="entry name" value="Sec1-like_dom2"/>
</dbReference>
<dbReference type="STRING" id="3818.A0A445DZH6"/>
<dbReference type="InterPro" id="IPR001619">
    <property type="entry name" value="Sec1-like"/>
</dbReference>
<evidence type="ECO:0000313" key="4">
    <source>
        <dbReference type="EMBL" id="RYR68557.1"/>
    </source>
</evidence>
<comment type="similarity">
    <text evidence="1">Belongs to the STXBP/unc-18/SEC1 family.</text>
</comment>
<dbReference type="Gene3D" id="3.40.50.1910">
    <property type="match status" value="1"/>
</dbReference>
<accession>A0A445DZH6</accession>
<evidence type="ECO:0000259" key="3">
    <source>
        <dbReference type="Pfam" id="PF25369"/>
    </source>
</evidence>